<reference evidence="1" key="1">
    <citation type="submission" date="2020-07" db="EMBL/GenBank/DDBJ databases">
        <title>Highly diverse flavobacterial phages as mortality factor during North Sea spring blooms.</title>
        <authorList>
            <person name="Bartlau N."/>
            <person name="Wichels A."/>
            <person name="Krohne G."/>
            <person name="Adriaenssens E.M."/>
            <person name="Heins A."/>
            <person name="Fuchs B.M."/>
            <person name="Amann R."/>
            <person name="Moraru C."/>
        </authorList>
    </citation>
    <scope>NUCLEOTIDE SEQUENCE</scope>
</reference>
<accession>A0A8E4UY69</accession>
<gene>
    <name evidence="1" type="ORF">Molly1_133</name>
</gene>
<dbReference type="EMBL" id="MT732451">
    <property type="protein sequence ID" value="QQO97426.1"/>
    <property type="molecule type" value="Genomic_DNA"/>
</dbReference>
<evidence type="ECO:0000313" key="1">
    <source>
        <dbReference type="EMBL" id="QQO97426.1"/>
    </source>
</evidence>
<organism evidence="1 2">
    <name type="scientific">Maribacter phage Molly_1</name>
    <dbReference type="NCBI Taxonomy" id="2745685"/>
    <lineage>
        <taxon>Viruses</taxon>
        <taxon>Duplodnaviria</taxon>
        <taxon>Heunggongvirae</taxon>
        <taxon>Uroviricota</taxon>
        <taxon>Caudoviricetes</taxon>
        <taxon>Molycolviridae</taxon>
        <taxon>Mollyvirus</taxon>
        <taxon>Mollyvirus molly</taxon>
    </lineage>
</organism>
<protein>
    <submittedName>
        <fullName evidence="1">Uncharacterized protein</fullName>
    </submittedName>
</protein>
<dbReference type="Proteomes" id="UP000693768">
    <property type="component" value="Segment"/>
</dbReference>
<keyword evidence="2" id="KW-1185">Reference proteome</keyword>
<name>A0A8E4UY69_9CAUD</name>
<proteinExistence type="predicted"/>
<evidence type="ECO:0000313" key="2">
    <source>
        <dbReference type="Proteomes" id="UP000693768"/>
    </source>
</evidence>
<sequence length="140" mass="16157">MADESKEIKPFKPEDLMDGVRAKIKSTFVDLIPEEAWDAMVKAEVNSFMNPKSYNNYNRTEQVSNFQFVIRDVLTEATREKCKELLNDPEFSSGMWQNGTEKPSQFIKQFMLDNANELMMGMFGSMFQQALSIARTQNGY</sequence>